<organism evidence="4 5">
    <name type="scientific">Armillaria tabescens</name>
    <name type="common">Ringless honey mushroom</name>
    <name type="synonym">Agaricus tabescens</name>
    <dbReference type="NCBI Taxonomy" id="1929756"/>
    <lineage>
        <taxon>Eukaryota</taxon>
        <taxon>Fungi</taxon>
        <taxon>Dikarya</taxon>
        <taxon>Basidiomycota</taxon>
        <taxon>Agaricomycotina</taxon>
        <taxon>Agaricomycetes</taxon>
        <taxon>Agaricomycetidae</taxon>
        <taxon>Agaricales</taxon>
        <taxon>Marasmiineae</taxon>
        <taxon>Physalacriaceae</taxon>
        <taxon>Desarmillaria</taxon>
    </lineage>
</organism>
<comment type="caution">
    <text evidence="4">The sequence shown here is derived from an EMBL/GenBank/DDBJ whole genome shotgun (WGS) entry which is preliminary data.</text>
</comment>
<feature type="region of interest" description="Disordered" evidence="2">
    <location>
        <begin position="90"/>
        <end position="183"/>
    </location>
</feature>
<dbReference type="InterPro" id="IPR046347">
    <property type="entry name" value="bZIP_sf"/>
</dbReference>
<feature type="coiled-coil region" evidence="1">
    <location>
        <begin position="256"/>
        <end position="283"/>
    </location>
</feature>
<dbReference type="Gene3D" id="1.20.5.170">
    <property type="match status" value="1"/>
</dbReference>
<dbReference type="RefSeq" id="XP_060327950.1">
    <property type="nucleotide sequence ID" value="XM_060473761.1"/>
</dbReference>
<feature type="domain" description="BZIP" evidence="3">
    <location>
        <begin position="217"/>
        <end position="280"/>
    </location>
</feature>
<dbReference type="InterPro" id="IPR004827">
    <property type="entry name" value="bZIP"/>
</dbReference>
<name>A0AA39MZ07_ARMTA</name>
<dbReference type="Proteomes" id="UP001175211">
    <property type="component" value="Unassembled WGS sequence"/>
</dbReference>
<gene>
    <name evidence="4" type="ORF">EV420DRAFT_1558933</name>
</gene>
<evidence type="ECO:0000313" key="4">
    <source>
        <dbReference type="EMBL" id="KAK0452116.1"/>
    </source>
</evidence>
<feature type="compositionally biased region" description="Basic and acidic residues" evidence="2">
    <location>
        <begin position="126"/>
        <end position="147"/>
    </location>
</feature>
<dbReference type="PROSITE" id="PS50217">
    <property type="entry name" value="BZIP"/>
    <property type="match status" value="1"/>
</dbReference>
<dbReference type="PROSITE" id="PS00036">
    <property type="entry name" value="BZIP_BASIC"/>
    <property type="match status" value="1"/>
</dbReference>
<evidence type="ECO:0000313" key="5">
    <source>
        <dbReference type="Proteomes" id="UP001175211"/>
    </source>
</evidence>
<evidence type="ECO:0000256" key="2">
    <source>
        <dbReference type="SAM" id="MobiDB-lite"/>
    </source>
</evidence>
<dbReference type="GO" id="GO:0003700">
    <property type="term" value="F:DNA-binding transcription factor activity"/>
    <property type="evidence" value="ECO:0007669"/>
    <property type="project" value="InterPro"/>
</dbReference>
<keyword evidence="1" id="KW-0175">Coiled coil</keyword>
<sequence>MLVDAPLSPSLSLAEYNTTDLSEYLNTDLFGPSIEGESPSSSSSASSPQSASLLTPPQAPPSPSFTDVYDSSSTSSTLFNLLEDELKLDGQSSTSPFHFLSRYEEQPEPMGIDPQLMATSAEEPVEMFKEEKKPVQPEPQPEPKQEKLTLTITPFKAGGHGKSRKGTVVNGGVSKRSVTAPTPAAAPVVVHKEKENIDDDDDLPADWRPPPEVFAKMSSKEKRQLRNKISARNFRVRRKEYISTLELDIAERDRLLQSIRDELGSTQSENVALRQEIAALKKALLEGRSNTELTTEDIPVLNLPPPGPIPTPAPAATVSHAQSPSPSLITANTQKDVASPRSGSFWGGASRMGGGITPVHTVLIPETAWGKSENINPALNAEKRVKTPLTPGFDGFTDNNLFTMKNIDMYRMHLWSKMASQQMTQQLPQYPPSPPSSAPSSPPTPNNPLFSPSPFTNPSLPLYSTPLHGLASFMGPKYFQTLHKANLPSPPSSPPMMSKTLSTMLSGKHSTSSQGGRSPTPAPPMKEQEQAFVAALAGQTLFKRLGGAFWDAFSGSETSSSRKIDADKVRKVLEGKAVVKIVDVDVEPRKEVGRSKAPVSVSENRKDACSVTAILEESMRSLTLGKK</sequence>
<accession>A0AA39MZ07</accession>
<evidence type="ECO:0000256" key="1">
    <source>
        <dbReference type="SAM" id="Coils"/>
    </source>
</evidence>
<dbReference type="AlphaFoldDB" id="A0AA39MZ07"/>
<keyword evidence="5" id="KW-1185">Reference proteome</keyword>
<feature type="region of interest" description="Disordered" evidence="2">
    <location>
        <begin position="28"/>
        <end position="72"/>
    </location>
</feature>
<feature type="region of interest" description="Disordered" evidence="2">
    <location>
        <begin position="484"/>
        <end position="525"/>
    </location>
</feature>
<protein>
    <recommendedName>
        <fullName evidence="3">BZIP domain-containing protein</fullName>
    </recommendedName>
</protein>
<reference evidence="4" key="1">
    <citation type="submission" date="2023-06" db="EMBL/GenBank/DDBJ databases">
        <authorList>
            <consortium name="Lawrence Berkeley National Laboratory"/>
            <person name="Ahrendt S."/>
            <person name="Sahu N."/>
            <person name="Indic B."/>
            <person name="Wong-Bajracharya J."/>
            <person name="Merenyi Z."/>
            <person name="Ke H.-M."/>
            <person name="Monk M."/>
            <person name="Kocsube S."/>
            <person name="Drula E."/>
            <person name="Lipzen A."/>
            <person name="Balint B."/>
            <person name="Henrissat B."/>
            <person name="Andreopoulos B."/>
            <person name="Martin F.M."/>
            <person name="Harder C.B."/>
            <person name="Rigling D."/>
            <person name="Ford K.L."/>
            <person name="Foster G.D."/>
            <person name="Pangilinan J."/>
            <person name="Papanicolaou A."/>
            <person name="Barry K."/>
            <person name="LaButti K."/>
            <person name="Viragh M."/>
            <person name="Koriabine M."/>
            <person name="Yan M."/>
            <person name="Riley R."/>
            <person name="Champramary S."/>
            <person name="Plett K.L."/>
            <person name="Tsai I.J."/>
            <person name="Slot J."/>
            <person name="Sipos G."/>
            <person name="Plett J."/>
            <person name="Nagy L.G."/>
            <person name="Grigoriev I.V."/>
        </authorList>
    </citation>
    <scope>NUCLEOTIDE SEQUENCE</scope>
    <source>
        <strain evidence="4">CCBAS 213</strain>
    </source>
</reference>
<feature type="compositionally biased region" description="Low complexity" evidence="2">
    <location>
        <begin position="38"/>
        <end position="52"/>
    </location>
</feature>
<feature type="compositionally biased region" description="Pro residues" evidence="2">
    <location>
        <begin position="429"/>
        <end position="446"/>
    </location>
</feature>
<dbReference type="SMART" id="SM00338">
    <property type="entry name" value="BRLZ"/>
    <property type="match status" value="1"/>
</dbReference>
<feature type="region of interest" description="Disordered" evidence="2">
    <location>
        <begin position="421"/>
        <end position="453"/>
    </location>
</feature>
<dbReference type="GeneID" id="85357309"/>
<dbReference type="CDD" id="cd14810">
    <property type="entry name" value="bZIP_u1"/>
    <property type="match status" value="1"/>
</dbReference>
<evidence type="ECO:0000259" key="3">
    <source>
        <dbReference type="PROSITE" id="PS50217"/>
    </source>
</evidence>
<dbReference type="PANTHER" id="PTHR48125">
    <property type="entry name" value="LP07818P1"/>
    <property type="match status" value="1"/>
</dbReference>
<dbReference type="EMBL" id="JAUEPS010000031">
    <property type="protein sequence ID" value="KAK0452116.1"/>
    <property type="molecule type" value="Genomic_DNA"/>
</dbReference>
<dbReference type="SUPFAM" id="SSF57959">
    <property type="entry name" value="Leucine zipper domain"/>
    <property type="match status" value="1"/>
</dbReference>
<proteinExistence type="predicted"/>
<feature type="compositionally biased region" description="Polar residues" evidence="2">
    <location>
        <begin position="499"/>
        <end position="517"/>
    </location>
</feature>
<dbReference type="PANTHER" id="PTHR48125:SF10">
    <property type="entry name" value="OS12G0136300 PROTEIN"/>
    <property type="match status" value="1"/>
</dbReference>